<keyword evidence="9 10" id="KW-1208">Phospholipid metabolism</keyword>
<feature type="transmembrane region" description="Helical" evidence="10">
    <location>
        <begin position="123"/>
        <end position="145"/>
    </location>
</feature>
<gene>
    <name evidence="10 11" type="primary">plsY</name>
    <name evidence="11" type="ORF">POI8812_00519</name>
</gene>
<keyword evidence="12" id="KW-1185">Reference proteome</keyword>
<keyword evidence="7 10" id="KW-0472">Membrane</keyword>
<feature type="transmembrane region" description="Helical" evidence="10">
    <location>
        <begin position="165"/>
        <end position="188"/>
    </location>
</feature>
<reference evidence="11 12" key="1">
    <citation type="submission" date="2018-03" db="EMBL/GenBank/DDBJ databases">
        <authorList>
            <person name="Keele B.F."/>
        </authorList>
    </citation>
    <scope>NUCLEOTIDE SEQUENCE [LARGE SCALE GENOMIC DNA]</scope>
    <source>
        <strain evidence="11 12">CeCT 8812</strain>
    </source>
</reference>
<keyword evidence="5 10" id="KW-1133">Transmembrane helix</keyword>
<comment type="catalytic activity">
    <reaction evidence="10">
        <text>an acyl phosphate + sn-glycerol 3-phosphate = a 1-acyl-sn-glycero-3-phosphate + phosphate</text>
        <dbReference type="Rhea" id="RHEA:34075"/>
        <dbReference type="ChEBI" id="CHEBI:43474"/>
        <dbReference type="ChEBI" id="CHEBI:57597"/>
        <dbReference type="ChEBI" id="CHEBI:57970"/>
        <dbReference type="ChEBI" id="CHEBI:59918"/>
        <dbReference type="EC" id="2.3.1.275"/>
    </reaction>
</comment>
<feature type="transmembrane region" description="Helical" evidence="10">
    <location>
        <begin position="14"/>
        <end position="38"/>
    </location>
</feature>
<sequence length="209" mass="21842">MSAWLPDIMGWDVAWPWLLGILIGGYLIGSIPFGLLVVKAFGMGDVRKIGSGNIGTTNVLRTGSKLAAFLTLLLDGGKGAVAVLIAWSLYGGTAAQVAALGAFLGHLYPVWLSFKGGKGVATFLGVILALHWPAGALCCLTWLAIAGVFRISSLSALVAAVLSPVWLFATGGDPIIWLSVVLALLVVLKHRENIARLIAGTEPKIGRKS</sequence>
<dbReference type="EC" id="2.3.1.275" evidence="10"/>
<evidence type="ECO:0000256" key="4">
    <source>
        <dbReference type="ARBA" id="ARBA00022692"/>
    </source>
</evidence>
<keyword evidence="4 10" id="KW-0812">Transmembrane</keyword>
<protein>
    <recommendedName>
        <fullName evidence="10">Glycerol-3-phosphate acyltransferase</fullName>
    </recommendedName>
    <alternativeName>
        <fullName evidence="10">Acyl-PO4 G3P acyltransferase</fullName>
    </alternativeName>
    <alternativeName>
        <fullName evidence="10">Acyl-phosphate--glycerol-3-phosphate acyltransferase</fullName>
    </alternativeName>
    <alternativeName>
        <fullName evidence="10">G3P acyltransferase</fullName>
        <shortName evidence="10">GPAT</shortName>
        <ecNumber evidence="10">2.3.1.275</ecNumber>
    </alternativeName>
    <alternativeName>
        <fullName evidence="10">Lysophosphatidic acid synthase</fullName>
        <shortName evidence="10">LPA synthase</shortName>
    </alternativeName>
</protein>
<keyword evidence="1 10" id="KW-1003">Cell membrane</keyword>
<dbReference type="PANTHER" id="PTHR30309">
    <property type="entry name" value="INNER MEMBRANE PROTEIN YGIH"/>
    <property type="match status" value="1"/>
</dbReference>
<comment type="similarity">
    <text evidence="10">Belongs to the PlsY family.</text>
</comment>
<name>A0A2R8A7L5_9RHOB</name>
<keyword evidence="11" id="KW-0012">Acyltransferase</keyword>
<dbReference type="GO" id="GO:0008654">
    <property type="term" value="P:phospholipid biosynthetic process"/>
    <property type="evidence" value="ECO:0007669"/>
    <property type="project" value="UniProtKB-UniRule"/>
</dbReference>
<evidence type="ECO:0000256" key="6">
    <source>
        <dbReference type="ARBA" id="ARBA00023098"/>
    </source>
</evidence>
<evidence type="ECO:0000313" key="11">
    <source>
        <dbReference type="EMBL" id="SPF28221.1"/>
    </source>
</evidence>
<feature type="transmembrane region" description="Helical" evidence="10">
    <location>
        <begin position="66"/>
        <end position="87"/>
    </location>
</feature>
<dbReference type="AlphaFoldDB" id="A0A2R8A7L5"/>
<dbReference type="PANTHER" id="PTHR30309:SF0">
    <property type="entry name" value="GLYCEROL-3-PHOSPHATE ACYLTRANSFERASE-RELATED"/>
    <property type="match status" value="1"/>
</dbReference>
<dbReference type="GO" id="GO:0005886">
    <property type="term" value="C:plasma membrane"/>
    <property type="evidence" value="ECO:0007669"/>
    <property type="project" value="UniProtKB-SubCell"/>
</dbReference>
<evidence type="ECO:0000256" key="5">
    <source>
        <dbReference type="ARBA" id="ARBA00022989"/>
    </source>
</evidence>
<dbReference type="Proteomes" id="UP000244932">
    <property type="component" value="Unassembled WGS sequence"/>
</dbReference>
<keyword evidence="6 10" id="KW-0443">Lipid metabolism</keyword>
<keyword evidence="8 10" id="KW-0594">Phospholipid biosynthesis</keyword>
<comment type="function">
    <text evidence="10">Catalyzes the transfer of an acyl group from acyl-phosphate (acyl-PO(4)) to glycerol-3-phosphate (G3P) to form lysophosphatidic acid (LPA). This enzyme utilizes acyl-phosphate as fatty acyl donor, but not acyl-CoA or acyl-ACP.</text>
</comment>
<proteinExistence type="inferred from homology"/>
<organism evidence="11 12">
    <name type="scientific">Pontivivens insulae</name>
    <dbReference type="NCBI Taxonomy" id="1639689"/>
    <lineage>
        <taxon>Bacteria</taxon>
        <taxon>Pseudomonadati</taxon>
        <taxon>Pseudomonadota</taxon>
        <taxon>Alphaproteobacteria</taxon>
        <taxon>Rhodobacterales</taxon>
        <taxon>Paracoccaceae</taxon>
        <taxon>Pontivivens</taxon>
    </lineage>
</organism>
<evidence type="ECO:0000256" key="7">
    <source>
        <dbReference type="ARBA" id="ARBA00023136"/>
    </source>
</evidence>
<comment type="pathway">
    <text evidence="10">Lipid metabolism; phospholipid metabolism.</text>
</comment>
<evidence type="ECO:0000256" key="2">
    <source>
        <dbReference type="ARBA" id="ARBA00022516"/>
    </source>
</evidence>
<dbReference type="NCBIfam" id="TIGR00023">
    <property type="entry name" value="glycerol-3-phosphate 1-O-acyltransferase PlsY"/>
    <property type="match status" value="1"/>
</dbReference>
<comment type="subunit">
    <text evidence="10">Probably interacts with PlsX.</text>
</comment>
<comment type="subcellular location">
    <subcellularLocation>
        <location evidence="10">Cell membrane</location>
        <topology evidence="10">Multi-pass membrane protein</topology>
    </subcellularLocation>
</comment>
<accession>A0A2R8A7L5</accession>
<dbReference type="EMBL" id="OMKW01000001">
    <property type="protein sequence ID" value="SPF28221.1"/>
    <property type="molecule type" value="Genomic_DNA"/>
</dbReference>
<keyword evidence="2 10" id="KW-0444">Lipid biosynthesis</keyword>
<dbReference type="HAMAP" id="MF_01043">
    <property type="entry name" value="PlsY"/>
    <property type="match status" value="1"/>
</dbReference>
<evidence type="ECO:0000256" key="3">
    <source>
        <dbReference type="ARBA" id="ARBA00022679"/>
    </source>
</evidence>
<keyword evidence="3 10" id="KW-0808">Transferase</keyword>
<evidence type="ECO:0000256" key="10">
    <source>
        <dbReference type="HAMAP-Rule" id="MF_01043"/>
    </source>
</evidence>
<evidence type="ECO:0000313" key="12">
    <source>
        <dbReference type="Proteomes" id="UP000244932"/>
    </source>
</evidence>
<dbReference type="GO" id="GO:0043772">
    <property type="term" value="F:acyl-phosphate glycerol-3-phosphate acyltransferase activity"/>
    <property type="evidence" value="ECO:0007669"/>
    <property type="project" value="UniProtKB-UniRule"/>
</dbReference>
<evidence type="ECO:0000256" key="8">
    <source>
        <dbReference type="ARBA" id="ARBA00023209"/>
    </source>
</evidence>
<evidence type="ECO:0000256" key="9">
    <source>
        <dbReference type="ARBA" id="ARBA00023264"/>
    </source>
</evidence>
<dbReference type="UniPathway" id="UPA00085"/>
<dbReference type="InterPro" id="IPR003811">
    <property type="entry name" value="G3P_acylTferase_PlsY"/>
</dbReference>
<evidence type="ECO:0000256" key="1">
    <source>
        <dbReference type="ARBA" id="ARBA00022475"/>
    </source>
</evidence>
<feature type="transmembrane region" description="Helical" evidence="10">
    <location>
        <begin position="93"/>
        <end position="111"/>
    </location>
</feature>
<dbReference type="Pfam" id="PF02660">
    <property type="entry name" value="G3P_acyltransf"/>
    <property type="match status" value="1"/>
</dbReference>
<dbReference type="SMART" id="SM01207">
    <property type="entry name" value="G3P_acyltransf"/>
    <property type="match status" value="1"/>
</dbReference>